<dbReference type="CDD" id="cd05387">
    <property type="entry name" value="BY-kinase"/>
    <property type="match status" value="1"/>
</dbReference>
<dbReference type="PANTHER" id="PTHR32309:SF31">
    <property type="entry name" value="CAPSULAR EXOPOLYSACCHARIDE FAMILY"/>
    <property type="match status" value="1"/>
</dbReference>
<keyword evidence="1" id="KW-0547">Nucleotide-binding</keyword>
<organism evidence="5 6">
    <name type="scientific">Deinococcus lacus</name>
    <dbReference type="NCBI Taxonomy" id="392561"/>
    <lineage>
        <taxon>Bacteria</taxon>
        <taxon>Thermotogati</taxon>
        <taxon>Deinococcota</taxon>
        <taxon>Deinococci</taxon>
        <taxon>Deinococcales</taxon>
        <taxon>Deinococcaceae</taxon>
        <taxon>Deinococcus</taxon>
    </lineage>
</organism>
<feature type="domain" description="CobQ/CobB/MinD/ParA nucleotide binding" evidence="4">
    <location>
        <begin position="344"/>
        <end position="529"/>
    </location>
</feature>
<evidence type="ECO:0000313" key="5">
    <source>
        <dbReference type="EMBL" id="MFC6592750.1"/>
    </source>
</evidence>
<dbReference type="SUPFAM" id="SSF52540">
    <property type="entry name" value="P-loop containing nucleoside triphosphate hydrolases"/>
    <property type="match status" value="1"/>
</dbReference>
<dbReference type="InterPro" id="IPR050445">
    <property type="entry name" value="Bact_polysacc_biosynth/exp"/>
</dbReference>
<dbReference type="InterPro" id="IPR027417">
    <property type="entry name" value="P-loop_NTPase"/>
</dbReference>
<dbReference type="InterPro" id="IPR005702">
    <property type="entry name" value="Wzc-like_C"/>
</dbReference>
<dbReference type="PANTHER" id="PTHR32309">
    <property type="entry name" value="TYROSINE-PROTEIN KINASE"/>
    <property type="match status" value="1"/>
</dbReference>
<keyword evidence="3" id="KW-0472">Membrane</keyword>
<evidence type="ECO:0000256" key="2">
    <source>
        <dbReference type="ARBA" id="ARBA00022840"/>
    </source>
</evidence>
<accession>A0ABW1YGS4</accession>
<evidence type="ECO:0000259" key="4">
    <source>
        <dbReference type="Pfam" id="PF01656"/>
    </source>
</evidence>
<keyword evidence="3" id="KW-0812">Transmembrane</keyword>
<dbReference type="Proteomes" id="UP001596297">
    <property type="component" value="Unassembled WGS sequence"/>
</dbReference>
<comment type="caution">
    <text evidence="5">The sequence shown here is derived from an EMBL/GenBank/DDBJ whole genome shotgun (WGS) entry which is preliminary data.</text>
</comment>
<proteinExistence type="predicted"/>
<dbReference type="Gene3D" id="3.40.50.300">
    <property type="entry name" value="P-loop containing nucleotide triphosphate hydrolases"/>
    <property type="match status" value="1"/>
</dbReference>
<keyword evidence="6" id="KW-1185">Reference proteome</keyword>
<name>A0ABW1YGS4_9DEIO</name>
<feature type="transmembrane region" description="Helical" evidence="3">
    <location>
        <begin position="21"/>
        <end position="40"/>
    </location>
</feature>
<reference evidence="6" key="1">
    <citation type="journal article" date="2019" name="Int. J. Syst. Evol. Microbiol.">
        <title>The Global Catalogue of Microorganisms (GCM) 10K type strain sequencing project: providing services to taxonomists for standard genome sequencing and annotation.</title>
        <authorList>
            <consortium name="The Broad Institute Genomics Platform"/>
            <consortium name="The Broad Institute Genome Sequencing Center for Infectious Disease"/>
            <person name="Wu L."/>
            <person name="Ma J."/>
        </authorList>
    </citation>
    <scope>NUCLEOTIDE SEQUENCE [LARGE SCALE GENOMIC DNA]</scope>
    <source>
        <strain evidence="6">CGMCC 1.15772</strain>
    </source>
</reference>
<gene>
    <name evidence="5" type="ORF">ACFP81_12595</name>
</gene>
<evidence type="ECO:0000313" key="6">
    <source>
        <dbReference type="Proteomes" id="UP001596297"/>
    </source>
</evidence>
<dbReference type="InterPro" id="IPR002586">
    <property type="entry name" value="CobQ/CobB/MinD/ParA_Nub-bd_dom"/>
</dbReference>
<evidence type="ECO:0000256" key="3">
    <source>
        <dbReference type="SAM" id="Phobius"/>
    </source>
</evidence>
<evidence type="ECO:0000256" key="1">
    <source>
        <dbReference type="ARBA" id="ARBA00022741"/>
    </source>
</evidence>
<dbReference type="EMBL" id="JBHSWD010000002">
    <property type="protein sequence ID" value="MFC6592750.1"/>
    <property type="molecule type" value="Genomic_DNA"/>
</dbReference>
<keyword evidence="2" id="KW-0067">ATP-binding</keyword>
<dbReference type="RefSeq" id="WP_380083872.1">
    <property type="nucleotide sequence ID" value="NZ_JBHSWD010000002.1"/>
</dbReference>
<keyword evidence="3" id="KW-1133">Transmembrane helix</keyword>
<protein>
    <submittedName>
        <fullName evidence="5">AAA family ATPase</fullName>
    </submittedName>
</protein>
<sequence>MNESTERNIDFGTVLRSLKRQLPWLVTVPLLAAGLVYFWSASQPPVYTATMSLMASNPVAQSADSVLGSALVTAPPLPEGAISEALHSDAVLLPLMQAVRASDRITPVERERVTQELTEDLRNRRLETITLVSRVEQFSNGNGIHSLTVRAGDPKSAAAIANMAGQALLDWDRNRALENIKRAEAGFRAQLEQVDEQLASAGSSGLDRETLLASRTSIVRNLSNVSILENSAVGILRPLSSAVEPLRPVAPRPLRNAALAWLTAALLLALYNVFSVLLDRTIRSEDDLAPLNLPGLAFIPKVAQRDVEMRGIINTARQEGLYEALGFLRVNLLSALKGLAHPTVMVSSTTPGEGKSTVSATLADGLASSGQRVLLVDADLRRGTQEKIWRRASPEAEWVQLTGQGGARTTQEALSTPEDVQVLRIGPSLDLLPAGQGLHDTLAILSESDLSRALDLWKVHYDVVIVDSAPLLALADGLIVGAHVDGVVIISEYGKTHFRALRAALERARRRNLNILGVVINKFDTRGRNSYQYSYKYSSMD</sequence>
<dbReference type="Pfam" id="PF01656">
    <property type="entry name" value="CbiA"/>
    <property type="match status" value="1"/>
</dbReference>